<feature type="transmembrane region" description="Helical" evidence="4">
    <location>
        <begin position="249"/>
        <end position="266"/>
    </location>
</feature>
<dbReference type="HOGENOM" id="CLU_1036695_0_0_2"/>
<dbReference type="Gene3D" id="1.25.40.10">
    <property type="entry name" value="Tetratricopeptide repeat domain"/>
    <property type="match status" value="2"/>
</dbReference>
<reference evidence="6" key="1">
    <citation type="submission" date="2011-12" db="EMBL/GenBank/DDBJ databases">
        <title>Complete sequence of Methanoregula formicicum SMSP.</title>
        <authorList>
            <person name="Lucas S."/>
            <person name="Han J."/>
            <person name="Lapidus A."/>
            <person name="Cheng J.-F."/>
            <person name="Goodwin L."/>
            <person name="Pitluck S."/>
            <person name="Peters L."/>
            <person name="Ovchinnikova G."/>
            <person name="Teshima H."/>
            <person name="Detter J.C."/>
            <person name="Han C."/>
            <person name="Tapia R."/>
            <person name="Land M."/>
            <person name="Hauser L."/>
            <person name="Kyrpides N."/>
            <person name="Ivanova N."/>
            <person name="Pagani I."/>
            <person name="Imachi H."/>
            <person name="Tamaki H."/>
            <person name="Sekiguchi Y."/>
            <person name="Kamagata Y."/>
            <person name="Cadillo-Quiroz H."/>
            <person name="Zinder S."/>
            <person name="Liu W.-T."/>
            <person name="Woyke T."/>
        </authorList>
    </citation>
    <scope>NUCLEOTIDE SEQUENCE [LARGE SCALE GENOMIC DNA]</scope>
    <source>
        <strain evidence="6">DSM 22288 / NBRC 105244 / SMSP</strain>
    </source>
</reference>
<keyword evidence="4" id="KW-0472">Membrane</keyword>
<evidence type="ECO:0000313" key="6">
    <source>
        <dbReference type="Proteomes" id="UP000010824"/>
    </source>
</evidence>
<dbReference type="RefSeq" id="WP_015284094.1">
    <property type="nucleotide sequence ID" value="NC_019943.1"/>
</dbReference>
<dbReference type="InParanoid" id="L0HAU7"/>
<dbReference type="eggNOG" id="arCOG03038">
    <property type="taxonomic scope" value="Archaea"/>
</dbReference>
<dbReference type="PROSITE" id="PS50005">
    <property type="entry name" value="TPR"/>
    <property type="match status" value="1"/>
</dbReference>
<feature type="repeat" description="TPR" evidence="3">
    <location>
        <begin position="80"/>
        <end position="113"/>
    </location>
</feature>
<keyword evidence="1" id="KW-0677">Repeat</keyword>
<dbReference type="EMBL" id="CP003167">
    <property type="protein sequence ID" value="AGB01130.1"/>
    <property type="molecule type" value="Genomic_DNA"/>
</dbReference>
<keyword evidence="4" id="KW-1133">Transmembrane helix</keyword>
<dbReference type="Proteomes" id="UP000010824">
    <property type="component" value="Chromosome"/>
</dbReference>
<proteinExistence type="predicted"/>
<keyword evidence="6" id="KW-1185">Reference proteome</keyword>
<accession>L0HAU7</accession>
<evidence type="ECO:0000313" key="5">
    <source>
        <dbReference type="EMBL" id="AGB01130.1"/>
    </source>
</evidence>
<keyword evidence="2 3" id="KW-0802">TPR repeat</keyword>
<dbReference type="SMART" id="SM00028">
    <property type="entry name" value="TPR"/>
    <property type="match status" value="4"/>
</dbReference>
<dbReference type="GeneID" id="14308717"/>
<dbReference type="InterPro" id="IPR019734">
    <property type="entry name" value="TPR_rpt"/>
</dbReference>
<sequence precursor="true">MRVPARLVTVILFSLCLLIAAAAAAPAVAGVSSAAADTSGTPPQDAAAYSAEAKEAVAESNWTLALTVTTRGLAWYPDNPDLLCLQGYTYRKMGQYQKSVEIVSKAIPLDPKAVRYANRGYGYLALENYSAALNDAETGISLDANYTANYGVKALSESGLGRNTEALAAIDAALAQSPENAHYWHVKGVILSAMGDCKGAEAALEHSIALDREYVLPWPGFGTAEEKIAAVKTGCGPAPAGTMPAKSPLGWIAVTGAAFAVIAFGWRK</sequence>
<dbReference type="Pfam" id="PF13181">
    <property type="entry name" value="TPR_8"/>
    <property type="match status" value="1"/>
</dbReference>
<evidence type="ECO:0000256" key="4">
    <source>
        <dbReference type="SAM" id="Phobius"/>
    </source>
</evidence>
<evidence type="ECO:0000256" key="1">
    <source>
        <dbReference type="ARBA" id="ARBA00022737"/>
    </source>
</evidence>
<dbReference type="InterPro" id="IPR050498">
    <property type="entry name" value="Ycf3"/>
</dbReference>
<dbReference type="Pfam" id="PF13431">
    <property type="entry name" value="TPR_17"/>
    <property type="match status" value="1"/>
</dbReference>
<dbReference type="InterPro" id="IPR011990">
    <property type="entry name" value="TPR-like_helical_dom_sf"/>
</dbReference>
<organism evidence="5 6">
    <name type="scientific">Methanoregula formicica (strain DSM 22288 / NBRC 105244 / SMSP)</name>
    <dbReference type="NCBI Taxonomy" id="593750"/>
    <lineage>
        <taxon>Archaea</taxon>
        <taxon>Methanobacteriati</taxon>
        <taxon>Methanobacteriota</taxon>
        <taxon>Stenosarchaea group</taxon>
        <taxon>Methanomicrobia</taxon>
        <taxon>Methanomicrobiales</taxon>
        <taxon>Methanoregulaceae</taxon>
        <taxon>Methanoregula</taxon>
    </lineage>
</organism>
<dbReference type="PANTHER" id="PTHR44858:SF1">
    <property type="entry name" value="UDP-N-ACETYLGLUCOSAMINE--PEPTIDE N-ACETYLGLUCOSAMINYLTRANSFERASE SPINDLY-RELATED"/>
    <property type="match status" value="1"/>
</dbReference>
<dbReference type="SUPFAM" id="SSF48452">
    <property type="entry name" value="TPR-like"/>
    <property type="match status" value="1"/>
</dbReference>
<dbReference type="OrthoDB" id="118077at2157"/>
<evidence type="ECO:0000256" key="3">
    <source>
        <dbReference type="PROSITE-ProRule" id="PRU00339"/>
    </source>
</evidence>
<keyword evidence="4" id="KW-0812">Transmembrane</keyword>
<protein>
    <submittedName>
        <fullName evidence="5">Uncharacterized protein</fullName>
    </submittedName>
</protein>
<evidence type="ECO:0000256" key="2">
    <source>
        <dbReference type="ARBA" id="ARBA00022803"/>
    </source>
</evidence>
<dbReference type="STRING" id="593750.Metfor_0044"/>
<dbReference type="AlphaFoldDB" id="L0HAU7"/>
<dbReference type="KEGG" id="mfo:Metfor_0044"/>
<reference evidence="5 6" key="2">
    <citation type="journal article" date="2014" name="Genome Announc.">
        <title>Complete Genome Sequence of Methanoregula formicica SMSPT, a Mesophilic Hydrogenotrophic Methanogen Isolated from a Methanogenic Upflow Anaerobic Sludge Blanket Reactor.</title>
        <authorList>
            <person name="Yamamoto K."/>
            <person name="Tamaki H."/>
            <person name="Cadillo-Quiroz H."/>
            <person name="Imachi H."/>
            <person name="Kyrpides N."/>
            <person name="Woyke T."/>
            <person name="Goodwin L."/>
            <person name="Zinder S.H."/>
            <person name="Kamagata Y."/>
            <person name="Liu W.T."/>
        </authorList>
    </citation>
    <scope>NUCLEOTIDE SEQUENCE [LARGE SCALE GENOMIC DNA]</scope>
    <source>
        <strain evidence="6">DSM 22288 / NBRC 105244 / SMSP</strain>
    </source>
</reference>
<dbReference type="PANTHER" id="PTHR44858">
    <property type="entry name" value="TETRATRICOPEPTIDE REPEAT PROTEIN 6"/>
    <property type="match status" value="1"/>
</dbReference>
<gene>
    <name evidence="5" type="ordered locus">Metfor_0044</name>
</gene>
<name>L0HAU7_METFS</name>